<evidence type="ECO:0000313" key="1">
    <source>
        <dbReference type="EMBL" id="BDA80004.1"/>
    </source>
</evidence>
<name>A0ABN6KHH9_9LEPT</name>
<dbReference type="EMBL" id="AP025028">
    <property type="protein sequence ID" value="BDA80004.1"/>
    <property type="molecule type" value="Genomic_DNA"/>
</dbReference>
<proteinExistence type="predicted"/>
<sequence>MIRLSFFKKSYNLSLLFLSLFFLVGAIDSETNFLSLEDKGRSLNFQGKPVDEIFLCQSESKKTFGKNGALTSECYAIAQNTISNALTLFLEQPRTEESQFGFYTTSGKQIHPEWEEEGYGRLALLSFVITNKQQLFVQVVRKDKAYFFLRTIPGNWDRSE</sequence>
<dbReference type="Proteomes" id="UP000245263">
    <property type="component" value="Chromosome 1"/>
</dbReference>
<organism evidence="1 2">
    <name type="scientific">Leptospira kobayashii</name>
    <dbReference type="NCBI Taxonomy" id="1917830"/>
    <lineage>
        <taxon>Bacteria</taxon>
        <taxon>Pseudomonadati</taxon>
        <taxon>Spirochaetota</taxon>
        <taxon>Spirochaetia</taxon>
        <taxon>Leptospirales</taxon>
        <taxon>Leptospiraceae</taxon>
        <taxon>Leptospira</taxon>
    </lineage>
</organism>
<dbReference type="RefSeq" id="WP_109021063.1">
    <property type="nucleotide sequence ID" value="NZ_AP025028.1"/>
</dbReference>
<protein>
    <submittedName>
        <fullName evidence="1">Uncharacterized protein</fullName>
    </submittedName>
</protein>
<reference evidence="1 2" key="1">
    <citation type="submission" date="2021-08" db="EMBL/GenBank/DDBJ databases">
        <title>Complete genome sequence of Leptospira kobayashii strain E30.</title>
        <authorList>
            <person name="Nakao R."/>
            <person name="Nakamura S."/>
            <person name="Masuzawa T."/>
            <person name="Koizumi N."/>
        </authorList>
    </citation>
    <scope>NUCLEOTIDE SEQUENCE [LARGE SCALE GENOMIC DNA]</scope>
    <source>
        <strain evidence="1 2">E30</strain>
    </source>
</reference>
<accession>A0ABN6KHH9</accession>
<gene>
    <name evidence="1" type="ORF">LPTSP3_g29340</name>
</gene>
<keyword evidence="2" id="KW-1185">Reference proteome</keyword>
<evidence type="ECO:0000313" key="2">
    <source>
        <dbReference type="Proteomes" id="UP000245263"/>
    </source>
</evidence>